<accession>A0AAW2HD15</accession>
<dbReference type="FunFam" id="3.30.160.590:FF:000001">
    <property type="entry name" value="microprocessor complex subunit DGCR8"/>
    <property type="match status" value="1"/>
</dbReference>
<proteinExistence type="predicted"/>
<dbReference type="CDD" id="cd19868">
    <property type="entry name" value="DSRM_DGCR8_rpt2"/>
    <property type="match status" value="1"/>
</dbReference>
<name>A0AAW2HD15_9NEOP</name>
<dbReference type="InterPro" id="IPR040375">
    <property type="entry name" value="DGCR8"/>
</dbReference>
<gene>
    <name evidence="4" type="ORF">PYX00_009889</name>
</gene>
<feature type="region of interest" description="Disordered" evidence="2">
    <location>
        <begin position="1"/>
        <end position="40"/>
    </location>
</feature>
<evidence type="ECO:0000256" key="2">
    <source>
        <dbReference type="SAM" id="MobiDB-lite"/>
    </source>
</evidence>
<dbReference type="GO" id="GO:0020037">
    <property type="term" value="F:heme binding"/>
    <property type="evidence" value="ECO:0007669"/>
    <property type="project" value="InterPro"/>
</dbReference>
<evidence type="ECO:0000256" key="1">
    <source>
        <dbReference type="PROSITE-ProRule" id="PRU00266"/>
    </source>
</evidence>
<feature type="compositionally biased region" description="Low complexity" evidence="2">
    <location>
        <begin position="115"/>
        <end position="125"/>
    </location>
</feature>
<feature type="compositionally biased region" description="Basic and acidic residues" evidence="2">
    <location>
        <begin position="133"/>
        <end position="158"/>
    </location>
</feature>
<dbReference type="SUPFAM" id="SSF54768">
    <property type="entry name" value="dsRNA-binding domain-like"/>
    <property type="match status" value="1"/>
</dbReference>
<dbReference type="InterPro" id="IPR014720">
    <property type="entry name" value="dsRBD_dom"/>
</dbReference>
<organism evidence="4">
    <name type="scientific">Menopon gallinae</name>
    <name type="common">poultry shaft louse</name>
    <dbReference type="NCBI Taxonomy" id="328185"/>
    <lineage>
        <taxon>Eukaryota</taxon>
        <taxon>Metazoa</taxon>
        <taxon>Ecdysozoa</taxon>
        <taxon>Arthropoda</taxon>
        <taxon>Hexapoda</taxon>
        <taxon>Insecta</taxon>
        <taxon>Pterygota</taxon>
        <taxon>Neoptera</taxon>
        <taxon>Paraneoptera</taxon>
        <taxon>Psocodea</taxon>
        <taxon>Troctomorpha</taxon>
        <taxon>Phthiraptera</taxon>
        <taxon>Amblycera</taxon>
        <taxon>Menoponidae</taxon>
        <taxon>Menopon</taxon>
    </lineage>
</organism>
<feature type="compositionally biased region" description="Acidic residues" evidence="2">
    <location>
        <begin position="184"/>
        <end position="194"/>
    </location>
</feature>
<dbReference type="Gene3D" id="3.30.160.590">
    <property type="match status" value="1"/>
</dbReference>
<feature type="compositionally biased region" description="Polar residues" evidence="2">
    <location>
        <begin position="60"/>
        <end position="92"/>
    </location>
</feature>
<dbReference type="CDD" id="cd19867">
    <property type="entry name" value="DSRM_DGCR8_rpt1"/>
    <property type="match status" value="1"/>
</dbReference>
<comment type="caution">
    <text evidence="4">The sequence shown here is derived from an EMBL/GenBank/DDBJ whole genome shotgun (WGS) entry which is preliminary data.</text>
</comment>
<feature type="domain" description="DRBM" evidence="3">
    <location>
        <begin position="431"/>
        <end position="498"/>
    </location>
</feature>
<dbReference type="EMBL" id="JARGDH010000005">
    <property type="protein sequence ID" value="KAL0267695.1"/>
    <property type="molecule type" value="Genomic_DNA"/>
</dbReference>
<dbReference type="GO" id="GO:0070878">
    <property type="term" value="F:primary miRNA binding"/>
    <property type="evidence" value="ECO:0007669"/>
    <property type="project" value="TreeGrafter"/>
</dbReference>
<dbReference type="GO" id="GO:0003725">
    <property type="term" value="F:double-stranded RNA binding"/>
    <property type="evidence" value="ECO:0007669"/>
    <property type="project" value="TreeGrafter"/>
</dbReference>
<protein>
    <recommendedName>
        <fullName evidence="3">DRBM domain-containing protein</fullName>
    </recommendedName>
</protein>
<dbReference type="Pfam" id="PF00035">
    <property type="entry name" value="dsrm"/>
    <property type="match status" value="1"/>
</dbReference>
<dbReference type="PANTHER" id="PTHR13482:SF3">
    <property type="entry name" value="MICROPROCESSOR COMPLEX SUBUNIT DGCR8"/>
    <property type="match status" value="1"/>
</dbReference>
<dbReference type="Gene3D" id="3.30.160.20">
    <property type="match status" value="2"/>
</dbReference>
<dbReference type="GO" id="GO:0031053">
    <property type="term" value="P:primary miRNA processing"/>
    <property type="evidence" value="ECO:0007669"/>
    <property type="project" value="InterPro"/>
</dbReference>
<feature type="compositionally biased region" description="Polar residues" evidence="2">
    <location>
        <begin position="1"/>
        <end position="11"/>
    </location>
</feature>
<dbReference type="FunFam" id="3.30.160.20:FF:000051">
    <property type="entry name" value="Microprocessor complex subunit DGCR8"/>
    <property type="match status" value="1"/>
</dbReference>
<reference evidence="4" key="1">
    <citation type="journal article" date="2024" name="Gigascience">
        <title>Chromosome-level genome of the poultry shaft louse Menopon gallinae provides insight into the host-switching and adaptive evolution of parasitic lice.</title>
        <authorList>
            <person name="Xu Y."/>
            <person name="Ma L."/>
            <person name="Liu S."/>
            <person name="Liang Y."/>
            <person name="Liu Q."/>
            <person name="He Z."/>
            <person name="Tian L."/>
            <person name="Duan Y."/>
            <person name="Cai W."/>
            <person name="Li H."/>
            <person name="Song F."/>
        </authorList>
    </citation>
    <scope>NUCLEOTIDE SEQUENCE</scope>
    <source>
        <strain evidence="4">Cailab_2023a</strain>
    </source>
</reference>
<dbReference type="GO" id="GO:0070877">
    <property type="term" value="C:microprocessor complex"/>
    <property type="evidence" value="ECO:0007669"/>
    <property type="project" value="InterPro"/>
</dbReference>
<feature type="compositionally biased region" description="Gly residues" evidence="2">
    <location>
        <begin position="173"/>
        <end position="183"/>
    </location>
</feature>
<evidence type="ECO:0000313" key="4">
    <source>
        <dbReference type="EMBL" id="KAL0267695.1"/>
    </source>
</evidence>
<sequence length="705" mass="79600">MQNTDDISLSDISFDCDNAAADVPVTTNNTRGNGEQKSESFDSYNFFSELEDFIDYVDQSGSNTVTCPVQSKSDIPSSNNESQSPQTSTETPQVKDEDVVKTNTSDEPNKDSCQENENSENNESNLDTSQSDQEEKEKTEHTRIKVRSEEEMKLREFVVLDEVGPYDEDGIEGEGGGPGGGGFADDDYDDDDFDVSDTEIHAMLEEALEPPKKKLHLDTTESEDKDKKEVKQDQDGYVENEKVVMVEKVKDHFEVLPDGWVTLTHNSGMPLYLHRTSRVCTLSKPYFLGPGSARKHAIPLSAVPCLEYRRAKEEEEKKKEDNQKSNTLIVNGTEIPSARVETVQENEQSRQLTPLQFREYCQNLFEFQTIKVIRFKSWLARRKFTKERNVNLQRPTLPKDTKLITCPIKTSTVDGKAGRAREWIMNPNGKSYVCILHEYIQRALKDQPVYTFKELENTATPYLAIVSIGNVQYGTGYGTSKKQAKHDAAKATLEILIPEMKDKIEQDEKASGRAGNRTGQTDLSFFDGIKIEDPRVTELCVKTTEPLPHAILLTCLQRNFGLSEMNIKYETTPLKHSKNEFTMTVGNHTAKVICQNKRDGKQKAAQAILKALHPHIPSWGSLLRLYGNTSVKTMKEKKIEEQEITLLQNRGTSHSPNYAILNKLKEEMKKFKAMKTAIKPIGKFIPPDDVELPTESSSELRNVVI</sequence>
<dbReference type="AlphaFoldDB" id="A0AAW2HD15"/>
<feature type="region of interest" description="Disordered" evidence="2">
    <location>
        <begin position="207"/>
        <end position="233"/>
    </location>
</feature>
<dbReference type="PANTHER" id="PTHR13482">
    <property type="entry name" value="MICRORNA PROCESSOR COMPLEX SUBUNIT DGCR8"/>
    <property type="match status" value="1"/>
</dbReference>
<feature type="region of interest" description="Disordered" evidence="2">
    <location>
        <begin position="60"/>
        <end position="194"/>
    </location>
</feature>
<dbReference type="Gene3D" id="2.20.70.10">
    <property type="match status" value="1"/>
</dbReference>
<dbReference type="SMART" id="SM00358">
    <property type="entry name" value="DSRM"/>
    <property type="match status" value="2"/>
</dbReference>
<dbReference type="GO" id="GO:0042802">
    <property type="term" value="F:identical protein binding"/>
    <property type="evidence" value="ECO:0007669"/>
    <property type="project" value="InterPro"/>
</dbReference>
<evidence type="ECO:0000259" key="3">
    <source>
        <dbReference type="PROSITE" id="PS50137"/>
    </source>
</evidence>
<dbReference type="PROSITE" id="PS50137">
    <property type="entry name" value="DS_RBD"/>
    <property type="match status" value="1"/>
</dbReference>
<dbReference type="FunFam" id="3.30.160.20:FF:000021">
    <property type="entry name" value="Microprocessor complex subunit DGCR8"/>
    <property type="match status" value="1"/>
</dbReference>
<keyword evidence="1" id="KW-0694">RNA-binding</keyword>